<dbReference type="PANTHER" id="PTHR11412:SF166">
    <property type="entry name" value="NTR DOMAIN-CONTAINING PROTEIN"/>
    <property type="match status" value="1"/>
</dbReference>
<dbReference type="PANTHER" id="PTHR11412">
    <property type="entry name" value="MACROGLOBULIN / COMPLEMENT"/>
    <property type="match status" value="1"/>
</dbReference>
<dbReference type="Gene3D" id="2.60.120.1540">
    <property type="match status" value="1"/>
</dbReference>
<dbReference type="EMBL" id="GEDV01000176">
    <property type="protein sequence ID" value="JAP88381.1"/>
    <property type="molecule type" value="Transcribed_RNA"/>
</dbReference>
<organism evidence="1">
    <name type="scientific">Rhipicephalus appendiculatus</name>
    <name type="common">Brown ear tick</name>
    <dbReference type="NCBI Taxonomy" id="34631"/>
    <lineage>
        <taxon>Eukaryota</taxon>
        <taxon>Metazoa</taxon>
        <taxon>Ecdysozoa</taxon>
        <taxon>Arthropoda</taxon>
        <taxon>Chelicerata</taxon>
        <taxon>Arachnida</taxon>
        <taxon>Acari</taxon>
        <taxon>Parasitiformes</taxon>
        <taxon>Ixodida</taxon>
        <taxon>Ixodoidea</taxon>
        <taxon>Ixodidae</taxon>
        <taxon>Rhipicephalinae</taxon>
        <taxon>Rhipicephalus</taxon>
        <taxon>Rhipicephalus</taxon>
    </lineage>
</organism>
<dbReference type="Gene3D" id="1.50.10.20">
    <property type="match status" value="1"/>
</dbReference>
<name>A0A131ZDR5_RHIAP</name>
<dbReference type="AlphaFoldDB" id="A0A131ZDR5"/>
<accession>A0A131ZDR5</accession>
<dbReference type="Gene3D" id="2.60.40.10">
    <property type="entry name" value="Immunoglobulins"/>
    <property type="match status" value="1"/>
</dbReference>
<reference evidence="1" key="1">
    <citation type="journal article" date="2016" name="Ticks Tick Borne Dis.">
        <title>De novo assembly and annotation of the salivary gland transcriptome of Rhipicephalus appendiculatus male and female ticks during blood feeding.</title>
        <authorList>
            <person name="de Castro M.H."/>
            <person name="de Klerk D."/>
            <person name="Pienaar R."/>
            <person name="Latif A.A."/>
            <person name="Rees D.J."/>
            <person name="Mans B.J."/>
        </authorList>
    </citation>
    <scope>NUCLEOTIDE SEQUENCE</scope>
    <source>
        <tissue evidence="1">Salivary glands</tissue>
    </source>
</reference>
<feature type="non-terminal residue" evidence="1">
    <location>
        <position position="1"/>
    </location>
</feature>
<dbReference type="InterPro" id="IPR050473">
    <property type="entry name" value="A2M/Complement_sys"/>
</dbReference>
<sequence length="212" mass="23357">YINETIRCHVYVYGVEGVCTGTQEGERSERRTVSVSASSSSCLTFPVIPLREGRFTIKVHAHCNHSSGHSAGTHDAVEKELHVVPEGVPVEKVVSVQIDPDGARKRAAQRSTTDLYDDSVDPVTNHQMISINLLPPSDAVPGTRSCSLSLTGNQLGLSAEETLDGIEVLMRRPTGSSEEIDTLMAQTLHALEYLRRKNMTDRTLEERGRRYL</sequence>
<evidence type="ECO:0000313" key="1">
    <source>
        <dbReference type="EMBL" id="JAP88381.1"/>
    </source>
</evidence>
<proteinExistence type="predicted"/>
<protein>
    <submittedName>
        <fullName evidence="1">CD109 antigen (Gov platelet alloantigens)</fullName>
    </submittedName>
</protein>
<feature type="non-terminal residue" evidence="1">
    <location>
        <position position="212"/>
    </location>
</feature>
<dbReference type="InterPro" id="IPR013783">
    <property type="entry name" value="Ig-like_fold"/>
</dbReference>